<accession>A0A4W3JKG6</accession>
<evidence type="ECO:0000256" key="5">
    <source>
        <dbReference type="ARBA" id="ARBA00023054"/>
    </source>
</evidence>
<keyword evidence="3" id="KW-0964">Secreted</keyword>
<dbReference type="Proteomes" id="UP000314986">
    <property type="component" value="Unassembled WGS sequence"/>
</dbReference>
<protein>
    <recommendedName>
        <fullName evidence="8">Clusterin</fullName>
    </recommendedName>
</protein>
<dbReference type="PANTHER" id="PTHR10970">
    <property type="entry name" value="CLUSTERIN"/>
    <property type="match status" value="1"/>
</dbReference>
<evidence type="ECO:0000256" key="2">
    <source>
        <dbReference type="ARBA" id="ARBA00010069"/>
    </source>
</evidence>
<evidence type="ECO:0000256" key="10">
    <source>
        <dbReference type="SAM" id="MobiDB-lite"/>
    </source>
</evidence>
<keyword evidence="4" id="KW-0732">Signal</keyword>
<evidence type="ECO:0000256" key="3">
    <source>
        <dbReference type="ARBA" id="ARBA00022525"/>
    </source>
</evidence>
<keyword evidence="7" id="KW-0325">Glycoprotein</keyword>
<evidence type="ECO:0000256" key="7">
    <source>
        <dbReference type="ARBA" id="ARBA00023180"/>
    </source>
</evidence>
<gene>
    <name evidence="13" type="primary">clul1</name>
</gene>
<organism evidence="13 14">
    <name type="scientific">Callorhinchus milii</name>
    <name type="common">Ghost shark</name>
    <dbReference type="NCBI Taxonomy" id="7868"/>
    <lineage>
        <taxon>Eukaryota</taxon>
        <taxon>Metazoa</taxon>
        <taxon>Chordata</taxon>
        <taxon>Craniata</taxon>
        <taxon>Vertebrata</taxon>
        <taxon>Chondrichthyes</taxon>
        <taxon>Holocephali</taxon>
        <taxon>Chimaeriformes</taxon>
        <taxon>Callorhinchidae</taxon>
        <taxon>Callorhinchus</taxon>
    </lineage>
</organism>
<dbReference type="InterPro" id="IPR016014">
    <property type="entry name" value="Clusterin_N"/>
</dbReference>
<keyword evidence="6" id="KW-1015">Disulfide bond</keyword>
<reference evidence="13" key="5">
    <citation type="submission" date="2025-09" db="UniProtKB">
        <authorList>
            <consortium name="Ensembl"/>
        </authorList>
    </citation>
    <scope>IDENTIFICATION</scope>
</reference>
<dbReference type="Pfam" id="PF01093">
    <property type="entry name" value="Clusterin"/>
    <property type="match status" value="1"/>
</dbReference>
<dbReference type="GO" id="GO:0005615">
    <property type="term" value="C:extracellular space"/>
    <property type="evidence" value="ECO:0007669"/>
    <property type="project" value="TreeGrafter"/>
</dbReference>
<dbReference type="InterPro" id="IPR000753">
    <property type="entry name" value="Clusterin-like"/>
</dbReference>
<reference evidence="14" key="3">
    <citation type="journal article" date="2014" name="Nature">
        <title>Elephant shark genome provides unique insights into gnathostome evolution.</title>
        <authorList>
            <consortium name="International Elephant Shark Genome Sequencing Consortium"/>
            <person name="Venkatesh B."/>
            <person name="Lee A.P."/>
            <person name="Ravi V."/>
            <person name="Maurya A.K."/>
            <person name="Lian M.M."/>
            <person name="Swann J.B."/>
            <person name="Ohta Y."/>
            <person name="Flajnik M.F."/>
            <person name="Sutoh Y."/>
            <person name="Kasahara M."/>
            <person name="Hoon S."/>
            <person name="Gangu V."/>
            <person name="Roy S.W."/>
            <person name="Irimia M."/>
            <person name="Korzh V."/>
            <person name="Kondrychyn I."/>
            <person name="Lim Z.W."/>
            <person name="Tay B.H."/>
            <person name="Tohari S."/>
            <person name="Kong K.W."/>
            <person name="Ho S."/>
            <person name="Lorente-Galdos B."/>
            <person name="Quilez J."/>
            <person name="Marques-Bonet T."/>
            <person name="Raney B.J."/>
            <person name="Ingham P.W."/>
            <person name="Tay A."/>
            <person name="Hillier L.W."/>
            <person name="Minx P."/>
            <person name="Boehm T."/>
            <person name="Wilson R.K."/>
            <person name="Brenner S."/>
            <person name="Warren W.C."/>
        </authorList>
    </citation>
    <scope>NUCLEOTIDE SEQUENCE [LARGE SCALE GENOMIC DNA]</scope>
</reference>
<feature type="coiled-coil region" evidence="9">
    <location>
        <begin position="85"/>
        <end position="112"/>
    </location>
</feature>
<dbReference type="InterPro" id="IPR016015">
    <property type="entry name" value="Clusterin_C"/>
</dbReference>
<feature type="domain" description="Clusterin C-terminal" evidence="12">
    <location>
        <begin position="235"/>
        <end position="447"/>
    </location>
</feature>
<reference evidence="14" key="2">
    <citation type="journal article" date="2007" name="PLoS Biol.">
        <title>Survey sequencing and comparative analysis of the elephant shark (Callorhinchus milii) genome.</title>
        <authorList>
            <person name="Venkatesh B."/>
            <person name="Kirkness E.F."/>
            <person name="Loh Y.H."/>
            <person name="Halpern A.L."/>
            <person name="Lee A.P."/>
            <person name="Johnson J."/>
            <person name="Dandona N."/>
            <person name="Viswanathan L.D."/>
            <person name="Tay A."/>
            <person name="Venter J.C."/>
            <person name="Strausberg R.L."/>
            <person name="Brenner S."/>
        </authorList>
    </citation>
    <scope>NUCLEOTIDE SEQUENCE [LARGE SCALE GENOMIC DNA]</scope>
</reference>
<evidence type="ECO:0000313" key="14">
    <source>
        <dbReference type="Proteomes" id="UP000314986"/>
    </source>
</evidence>
<feature type="domain" description="Clusterin N-terminal" evidence="11">
    <location>
        <begin position="39"/>
        <end position="239"/>
    </location>
</feature>
<evidence type="ECO:0000313" key="13">
    <source>
        <dbReference type="Ensembl" id="ENSCMIP00000038548.1"/>
    </source>
</evidence>
<evidence type="ECO:0000259" key="12">
    <source>
        <dbReference type="SMART" id="SM00035"/>
    </source>
</evidence>
<reference evidence="14" key="1">
    <citation type="journal article" date="2006" name="Science">
        <title>Ancient noncoding elements conserved in the human genome.</title>
        <authorList>
            <person name="Venkatesh B."/>
            <person name="Kirkness E.F."/>
            <person name="Loh Y.H."/>
            <person name="Halpern A.L."/>
            <person name="Lee A.P."/>
            <person name="Johnson J."/>
            <person name="Dandona N."/>
            <person name="Viswanathan L.D."/>
            <person name="Tay A."/>
            <person name="Venter J.C."/>
            <person name="Strausberg R.L."/>
            <person name="Brenner S."/>
        </authorList>
    </citation>
    <scope>NUCLEOTIDE SEQUENCE [LARGE SCALE GENOMIC DNA]</scope>
</reference>
<keyword evidence="14" id="KW-1185">Reference proteome</keyword>
<evidence type="ECO:0000256" key="9">
    <source>
        <dbReference type="SAM" id="Coils"/>
    </source>
</evidence>
<evidence type="ECO:0000256" key="8">
    <source>
        <dbReference type="RuleBase" id="RU000629"/>
    </source>
</evidence>
<dbReference type="Ensembl" id="ENSCMIT00000039098.1">
    <property type="protein sequence ID" value="ENSCMIP00000038548.1"/>
    <property type="gene ID" value="ENSCMIG00000016171.1"/>
</dbReference>
<comment type="similarity">
    <text evidence="2 8">Belongs to the clusterin family.</text>
</comment>
<dbReference type="AlphaFoldDB" id="A0A4W3JKG6"/>
<dbReference type="InParanoid" id="A0A4W3JKG6"/>
<reference evidence="13" key="4">
    <citation type="submission" date="2025-08" db="UniProtKB">
        <authorList>
            <consortium name="Ensembl"/>
        </authorList>
    </citation>
    <scope>IDENTIFICATION</scope>
</reference>
<evidence type="ECO:0000256" key="4">
    <source>
        <dbReference type="ARBA" id="ARBA00022729"/>
    </source>
</evidence>
<proteinExistence type="inferred from homology"/>
<dbReference type="GO" id="GO:0051787">
    <property type="term" value="F:misfolded protein binding"/>
    <property type="evidence" value="ECO:0007669"/>
    <property type="project" value="TreeGrafter"/>
</dbReference>
<dbReference type="PANTHER" id="PTHR10970:SF2">
    <property type="entry name" value="CLUSTERIN-LIKE PROTEIN 1"/>
    <property type="match status" value="1"/>
</dbReference>
<comment type="subcellular location">
    <subcellularLocation>
        <location evidence="1">Secreted</location>
    </subcellularLocation>
</comment>
<evidence type="ECO:0000256" key="6">
    <source>
        <dbReference type="ARBA" id="ARBA00023157"/>
    </source>
</evidence>
<keyword evidence="5 9" id="KW-0175">Coiled coil</keyword>
<dbReference type="SMART" id="SM00030">
    <property type="entry name" value="CLb"/>
    <property type="match status" value="1"/>
</dbReference>
<evidence type="ECO:0000259" key="11">
    <source>
        <dbReference type="SMART" id="SM00030"/>
    </source>
</evidence>
<dbReference type="STRING" id="7868.ENSCMIP00000038548"/>
<dbReference type="GeneTree" id="ENSGT00530000063668"/>
<dbReference type="GO" id="GO:0005634">
    <property type="term" value="C:nucleus"/>
    <property type="evidence" value="ECO:0007669"/>
    <property type="project" value="TreeGrafter"/>
</dbReference>
<evidence type="ECO:0000256" key="1">
    <source>
        <dbReference type="ARBA" id="ARBA00004613"/>
    </source>
</evidence>
<dbReference type="SMART" id="SM00035">
    <property type="entry name" value="CLa"/>
    <property type="match status" value="1"/>
</dbReference>
<name>A0A4W3JKG6_CALMI</name>
<sequence length="448" mass="50550">MANQNRLHLFSFVVNYKINSLCILLKIFCRGFMHFRPLLHISHQVSKVGEKYVEKEVKKALIGIKQMKTTMEESEEIHKSLMLSLKKSSQKKEEVLQRARDVEQRLEKEEDTCQASLQSAWEDCKPCLEDACKTFYTTTCRRGFSIFTNFFSRMTPLFFTPHEGKDIRVNEDTEPKDTDITEIEDAFSHLMVDVTSTFDESVQLFKTLQQEFDQSFQKAFTSNMQPIRSSPNADSLESPFGGSGFFKDLGLTNLFQSLIDLSSILFDSFSAAIINTFDVVQNISTDTMKQHGGKNENLCRDIRRNASGCLQLQEKCQSCHPLFSQECPNLLEVRVEFTEASHLVDASNEEYQQVLQVVQRHTADIADQISRGGGRVAESPPNSGGGGQSEAGQSPEGTREARPRRALKVRTRILNCVLCDGKSVELGKDGGDRVTEPSAEMDLGKVFF</sequence>
<feature type="region of interest" description="Disordered" evidence="10">
    <location>
        <begin position="369"/>
        <end position="405"/>
    </location>
</feature>